<comment type="subcellular location">
    <subcellularLocation>
        <location evidence="1">Membrane</location>
        <topology evidence="1">Multi-pass membrane protein</topology>
    </subcellularLocation>
</comment>
<keyword evidence="2 5" id="KW-0812">Transmembrane</keyword>
<feature type="transmembrane region" description="Helical" evidence="5">
    <location>
        <begin position="132"/>
        <end position="152"/>
    </location>
</feature>
<evidence type="ECO:0000256" key="2">
    <source>
        <dbReference type="ARBA" id="ARBA00022692"/>
    </source>
</evidence>
<evidence type="ECO:0000256" key="5">
    <source>
        <dbReference type="SAM" id="Phobius"/>
    </source>
</evidence>
<dbReference type="Proteomes" id="UP000253490">
    <property type="component" value="Unassembled WGS sequence"/>
</dbReference>
<evidence type="ECO:0000313" key="7">
    <source>
        <dbReference type="EMBL" id="RBP62070.1"/>
    </source>
</evidence>
<keyword evidence="8" id="KW-1185">Reference proteome</keyword>
<sequence>MEENQGIIEEKQDNIEEKQSIFERMKRYIIKPSAFFEKYRENPKYLFHLIALIVITVVSGLISINVNKQVLDGATDSLTGAEAELFNNVLGFMTSPIAIVLAAIITSLIGYYVGAFIYYIIIAKIFKGEGKFNHMMIVVLLASYPIKLQAFIKSFFPANLELSLFNTITKSVNLFTLWQLFLLITGTAVLFNMSKKKSATIFIVLFVIGVIFAVGSFSLNNAVASLQY</sequence>
<feature type="domain" description="Yip1" evidence="6">
    <location>
        <begin position="28"/>
        <end position="214"/>
    </location>
</feature>
<feature type="transmembrane region" description="Helical" evidence="5">
    <location>
        <begin position="45"/>
        <end position="64"/>
    </location>
</feature>
<evidence type="ECO:0000256" key="3">
    <source>
        <dbReference type="ARBA" id="ARBA00022989"/>
    </source>
</evidence>
<evidence type="ECO:0000313" key="8">
    <source>
        <dbReference type="Proteomes" id="UP000253490"/>
    </source>
</evidence>
<accession>A0A366I4R6</accession>
<dbReference type="RefSeq" id="WP_113921008.1">
    <property type="nucleotide sequence ID" value="NZ_QNRX01000012.1"/>
</dbReference>
<evidence type="ECO:0000259" key="6">
    <source>
        <dbReference type="Pfam" id="PF04893"/>
    </source>
</evidence>
<evidence type="ECO:0000256" key="4">
    <source>
        <dbReference type="ARBA" id="ARBA00023136"/>
    </source>
</evidence>
<feature type="transmembrane region" description="Helical" evidence="5">
    <location>
        <begin position="199"/>
        <end position="219"/>
    </location>
</feature>
<evidence type="ECO:0000256" key="1">
    <source>
        <dbReference type="ARBA" id="ARBA00004141"/>
    </source>
</evidence>
<dbReference type="AlphaFoldDB" id="A0A366I4R6"/>
<keyword evidence="4 5" id="KW-0472">Membrane</keyword>
<protein>
    <recommendedName>
        <fullName evidence="6">Yip1 domain-containing protein</fullName>
    </recommendedName>
</protein>
<dbReference type="Pfam" id="PF04893">
    <property type="entry name" value="Yip1"/>
    <property type="match status" value="1"/>
</dbReference>
<dbReference type="GO" id="GO:0016020">
    <property type="term" value="C:membrane"/>
    <property type="evidence" value="ECO:0007669"/>
    <property type="project" value="UniProtKB-SubCell"/>
</dbReference>
<name>A0A366I4R6_9FIRM</name>
<dbReference type="OrthoDB" id="1937258at2"/>
<dbReference type="EMBL" id="QNRX01000012">
    <property type="protein sequence ID" value="RBP62070.1"/>
    <property type="molecule type" value="Genomic_DNA"/>
</dbReference>
<reference evidence="7 8" key="1">
    <citation type="submission" date="2018-06" db="EMBL/GenBank/DDBJ databases">
        <title>Genomic Encyclopedia of Type Strains, Phase IV (KMG-IV): sequencing the most valuable type-strain genomes for metagenomic binning, comparative biology and taxonomic classification.</title>
        <authorList>
            <person name="Goeker M."/>
        </authorList>
    </citation>
    <scope>NUCLEOTIDE SEQUENCE [LARGE SCALE GENOMIC DNA]</scope>
    <source>
        <strain evidence="7 8">DSM 22112</strain>
    </source>
</reference>
<proteinExistence type="predicted"/>
<feature type="transmembrane region" description="Helical" evidence="5">
    <location>
        <begin position="172"/>
        <end position="192"/>
    </location>
</feature>
<keyword evidence="3 5" id="KW-1133">Transmembrane helix</keyword>
<organism evidence="7 8">
    <name type="scientific">Alkalibaculum bacchi</name>
    <dbReference type="NCBI Taxonomy" id="645887"/>
    <lineage>
        <taxon>Bacteria</taxon>
        <taxon>Bacillati</taxon>
        <taxon>Bacillota</taxon>
        <taxon>Clostridia</taxon>
        <taxon>Eubacteriales</taxon>
        <taxon>Eubacteriaceae</taxon>
        <taxon>Alkalibaculum</taxon>
    </lineage>
</organism>
<comment type="caution">
    <text evidence="7">The sequence shown here is derived from an EMBL/GenBank/DDBJ whole genome shotgun (WGS) entry which is preliminary data.</text>
</comment>
<dbReference type="InterPro" id="IPR006977">
    <property type="entry name" value="Yip1_dom"/>
</dbReference>
<feature type="transmembrane region" description="Helical" evidence="5">
    <location>
        <begin position="97"/>
        <end position="120"/>
    </location>
</feature>
<gene>
    <name evidence="7" type="ORF">DES36_11243</name>
</gene>